<dbReference type="Pfam" id="PF13489">
    <property type="entry name" value="Methyltransf_23"/>
    <property type="match status" value="1"/>
</dbReference>
<comment type="caution">
    <text evidence="1">The sequence shown here is derived from an EMBL/GenBank/DDBJ whole genome shotgun (WGS) entry which is preliminary data.</text>
</comment>
<dbReference type="PANTHER" id="PTHR43861">
    <property type="entry name" value="TRANS-ACONITATE 2-METHYLTRANSFERASE-RELATED"/>
    <property type="match status" value="1"/>
</dbReference>
<gene>
    <name evidence="1" type="ORF">UX31_C0008G0004</name>
</gene>
<keyword evidence="1" id="KW-0489">Methyltransferase</keyword>
<dbReference type="SUPFAM" id="SSF53335">
    <property type="entry name" value="S-adenosyl-L-methionine-dependent methyltransferases"/>
    <property type="match status" value="1"/>
</dbReference>
<evidence type="ECO:0000313" key="2">
    <source>
        <dbReference type="Proteomes" id="UP000034107"/>
    </source>
</evidence>
<organism evidence="1 2">
    <name type="scientific">Candidatus Nomurabacteria bacterium GW2011_GWA1_46_11</name>
    <dbReference type="NCBI Taxonomy" id="1618732"/>
    <lineage>
        <taxon>Bacteria</taxon>
        <taxon>Candidatus Nomuraibacteriota</taxon>
    </lineage>
</organism>
<sequence length="198" mass="22821">MNETLSHIIDHPEIDEGDLKLVKSILPGVRDFLDIGFGTGAFLIKLKRSGLRGVGIDINPRAVNEGKKRGLKVWKRDGQRSGFKNEYFDVVRAKDVLEHLDKPQRLVAEVRRILKKRGLFVIHVPTQFSTVYPITNFWDDYTHIRPFTRRAIRQLLTDNDFKIILIEGYTIGRNTLEKIIVSLLGKVFPFGWRVVAQK</sequence>
<accession>A0A0G1NNQ5</accession>
<dbReference type="GO" id="GO:0032259">
    <property type="term" value="P:methylation"/>
    <property type="evidence" value="ECO:0007669"/>
    <property type="project" value="UniProtKB-KW"/>
</dbReference>
<protein>
    <submittedName>
        <fullName evidence="1">Methyltransferase type 11</fullName>
    </submittedName>
</protein>
<dbReference type="EMBL" id="LCLS01000008">
    <property type="protein sequence ID" value="KKU21962.1"/>
    <property type="molecule type" value="Genomic_DNA"/>
</dbReference>
<reference evidence="1 2" key="1">
    <citation type="journal article" date="2015" name="Nature">
        <title>rRNA introns, odd ribosomes, and small enigmatic genomes across a large radiation of phyla.</title>
        <authorList>
            <person name="Brown C.T."/>
            <person name="Hug L.A."/>
            <person name="Thomas B.C."/>
            <person name="Sharon I."/>
            <person name="Castelle C.J."/>
            <person name="Singh A."/>
            <person name="Wilkins M.J."/>
            <person name="Williams K.H."/>
            <person name="Banfield J.F."/>
        </authorList>
    </citation>
    <scope>NUCLEOTIDE SEQUENCE [LARGE SCALE GENOMIC DNA]</scope>
</reference>
<dbReference type="InterPro" id="IPR029063">
    <property type="entry name" value="SAM-dependent_MTases_sf"/>
</dbReference>
<dbReference type="Gene3D" id="3.40.50.150">
    <property type="entry name" value="Vaccinia Virus protein VP39"/>
    <property type="match status" value="1"/>
</dbReference>
<dbReference type="AlphaFoldDB" id="A0A0G1NNQ5"/>
<dbReference type="Proteomes" id="UP000034107">
    <property type="component" value="Unassembled WGS sequence"/>
</dbReference>
<dbReference type="GO" id="GO:0008168">
    <property type="term" value="F:methyltransferase activity"/>
    <property type="evidence" value="ECO:0007669"/>
    <property type="project" value="UniProtKB-KW"/>
</dbReference>
<proteinExistence type="predicted"/>
<keyword evidence="1" id="KW-0808">Transferase</keyword>
<name>A0A0G1NNQ5_9BACT</name>
<dbReference type="CDD" id="cd02440">
    <property type="entry name" value="AdoMet_MTases"/>
    <property type="match status" value="1"/>
</dbReference>
<evidence type="ECO:0000313" key="1">
    <source>
        <dbReference type="EMBL" id="KKU21962.1"/>
    </source>
</evidence>
<dbReference type="PANTHER" id="PTHR43861:SF6">
    <property type="entry name" value="METHYLTRANSFERASE TYPE 11"/>
    <property type="match status" value="1"/>
</dbReference>